<dbReference type="AlphaFoldDB" id="A0A7D6VDE4"/>
<organism evidence="1 2">
    <name type="scientific">Nocardia huaxiensis</name>
    <dbReference type="NCBI Taxonomy" id="2755382"/>
    <lineage>
        <taxon>Bacteria</taxon>
        <taxon>Bacillati</taxon>
        <taxon>Actinomycetota</taxon>
        <taxon>Actinomycetes</taxon>
        <taxon>Mycobacteriales</taxon>
        <taxon>Nocardiaceae</taxon>
        <taxon>Nocardia</taxon>
    </lineage>
</organism>
<dbReference type="Proteomes" id="UP000515512">
    <property type="component" value="Chromosome"/>
</dbReference>
<dbReference type="KEGG" id="nhu:H0264_10450"/>
<dbReference type="PANTHER" id="PTHR40274">
    <property type="entry name" value="VIRGINIAMYCIN B LYASE"/>
    <property type="match status" value="1"/>
</dbReference>
<keyword evidence="2" id="KW-1185">Reference proteome</keyword>
<dbReference type="SUPFAM" id="SSF63829">
    <property type="entry name" value="Calcium-dependent phosphotriesterase"/>
    <property type="match status" value="1"/>
</dbReference>
<protein>
    <recommendedName>
        <fullName evidence="3">SMP-30/Gluconolactonase/LRE-like region domain-containing protein</fullName>
    </recommendedName>
</protein>
<evidence type="ECO:0000313" key="2">
    <source>
        <dbReference type="Proteomes" id="UP000515512"/>
    </source>
</evidence>
<name>A0A7D6VDE4_9NOCA</name>
<evidence type="ECO:0008006" key="3">
    <source>
        <dbReference type="Google" id="ProtNLM"/>
    </source>
</evidence>
<accession>A0A7D6VDE4</accession>
<dbReference type="EMBL" id="CP059399">
    <property type="protein sequence ID" value="QLY32611.1"/>
    <property type="molecule type" value="Genomic_DNA"/>
</dbReference>
<proteinExistence type="predicted"/>
<sequence>MTITIAAMVSATAPATAEPTVSVFVPAQIPVLSWSENLAFDDSGALWVSKTGEQRVVRYDASGRITGGFSIAAPAGLIRGQDGSMYVNAAWAPSGPASLGHVFRFDPHSEQPVPQFVADATWGANGLTADNDGNLYATDAFGVGIVKIRPDGSRDEQWIAAVADLFSPNGITAVGDWLYLTVTLDMSSPIYRIRRDRPHVREVVARLETKPLPRLLDDLTVAPDGTIYVASTTSPLMGELLRVDPETGTVTTLFSGPNVTSPRLAPDGSLYASTGYGHLLHITL</sequence>
<dbReference type="PANTHER" id="PTHR40274:SF3">
    <property type="entry name" value="VIRGINIAMYCIN B LYASE"/>
    <property type="match status" value="1"/>
</dbReference>
<evidence type="ECO:0000313" key="1">
    <source>
        <dbReference type="EMBL" id="QLY32611.1"/>
    </source>
</evidence>
<dbReference type="InterPro" id="IPR051344">
    <property type="entry name" value="Vgb"/>
</dbReference>
<dbReference type="RefSeq" id="WP_181583776.1">
    <property type="nucleotide sequence ID" value="NZ_CP059399.1"/>
</dbReference>
<dbReference type="Gene3D" id="2.120.10.30">
    <property type="entry name" value="TolB, C-terminal domain"/>
    <property type="match status" value="1"/>
</dbReference>
<gene>
    <name evidence="1" type="ORF">H0264_10450</name>
</gene>
<reference evidence="1 2" key="1">
    <citation type="submission" date="2020-07" db="EMBL/GenBank/DDBJ databases">
        <authorList>
            <person name="Zhuang K."/>
            <person name="Ran Y."/>
        </authorList>
    </citation>
    <scope>NUCLEOTIDE SEQUENCE [LARGE SCALE GENOMIC DNA]</scope>
    <source>
        <strain evidence="1 2">WCH-YHL-001</strain>
    </source>
</reference>
<dbReference type="InterPro" id="IPR011042">
    <property type="entry name" value="6-blade_b-propeller_TolB-like"/>
</dbReference>